<keyword evidence="2" id="KW-0689">Ribosomal protein</keyword>
<dbReference type="KEGG" id="hro:HELRODRAFT_63562"/>
<evidence type="ECO:0000256" key="1">
    <source>
        <dbReference type="ARBA" id="ARBA00009083"/>
    </source>
</evidence>
<accession>T1FXH5</accession>
<evidence type="ECO:0000256" key="3">
    <source>
        <dbReference type="ARBA" id="ARBA00023274"/>
    </source>
</evidence>
<dbReference type="STRING" id="6412.T1FXH5"/>
<dbReference type="RefSeq" id="XP_009009286.1">
    <property type="nucleotide sequence ID" value="XM_009011038.1"/>
</dbReference>
<dbReference type="InterPro" id="IPR001209">
    <property type="entry name" value="Ribosomal_uS14"/>
</dbReference>
<proteinExistence type="inferred from homology"/>
<dbReference type="EMBL" id="KB095811">
    <property type="protein sequence ID" value="ESO12566.1"/>
    <property type="molecule type" value="Genomic_DNA"/>
</dbReference>
<evidence type="ECO:0000256" key="2">
    <source>
        <dbReference type="ARBA" id="ARBA00022980"/>
    </source>
</evidence>
<gene>
    <name evidence="6" type="primary">20213523</name>
    <name evidence="5" type="ORF">HELRODRAFT_63562</name>
</gene>
<organism evidence="6 7">
    <name type="scientific">Helobdella robusta</name>
    <name type="common">Californian leech</name>
    <dbReference type="NCBI Taxonomy" id="6412"/>
    <lineage>
        <taxon>Eukaryota</taxon>
        <taxon>Metazoa</taxon>
        <taxon>Spiralia</taxon>
        <taxon>Lophotrochozoa</taxon>
        <taxon>Annelida</taxon>
        <taxon>Clitellata</taxon>
        <taxon>Hirudinea</taxon>
        <taxon>Rhynchobdellida</taxon>
        <taxon>Glossiphoniidae</taxon>
        <taxon>Helobdella</taxon>
    </lineage>
</organism>
<evidence type="ECO:0000313" key="7">
    <source>
        <dbReference type="Proteomes" id="UP000015101"/>
    </source>
</evidence>
<dbReference type="AlphaFoldDB" id="T1FXH5"/>
<dbReference type="InParanoid" id="T1FXH5"/>
<reference evidence="7" key="1">
    <citation type="submission" date="2012-12" db="EMBL/GenBank/DDBJ databases">
        <authorList>
            <person name="Hellsten U."/>
            <person name="Grimwood J."/>
            <person name="Chapman J.A."/>
            <person name="Shapiro H."/>
            <person name="Aerts A."/>
            <person name="Otillar R.P."/>
            <person name="Terry A.Y."/>
            <person name="Boore J.L."/>
            <person name="Simakov O."/>
            <person name="Marletaz F."/>
            <person name="Cho S.-J."/>
            <person name="Edsinger-Gonzales E."/>
            <person name="Havlak P."/>
            <person name="Kuo D.-H."/>
            <person name="Larsson T."/>
            <person name="Lv J."/>
            <person name="Arendt D."/>
            <person name="Savage R."/>
            <person name="Osoegawa K."/>
            <person name="de Jong P."/>
            <person name="Lindberg D.R."/>
            <person name="Seaver E.C."/>
            <person name="Weisblat D.A."/>
            <person name="Putnam N.H."/>
            <person name="Grigoriev I.V."/>
            <person name="Rokhsar D.S."/>
        </authorList>
    </citation>
    <scope>NUCLEOTIDE SEQUENCE</scope>
</reference>
<dbReference type="OMA" id="FGLCRNQ"/>
<dbReference type="eggNOG" id="KOG1741">
    <property type="taxonomic scope" value="Eukaryota"/>
</dbReference>
<dbReference type="Proteomes" id="UP000015101">
    <property type="component" value="Unassembled WGS sequence"/>
</dbReference>
<reference evidence="5 7" key="2">
    <citation type="journal article" date="2013" name="Nature">
        <title>Insights into bilaterian evolution from three spiralian genomes.</title>
        <authorList>
            <person name="Simakov O."/>
            <person name="Marletaz F."/>
            <person name="Cho S.J."/>
            <person name="Edsinger-Gonzales E."/>
            <person name="Havlak P."/>
            <person name="Hellsten U."/>
            <person name="Kuo D.H."/>
            <person name="Larsson T."/>
            <person name="Lv J."/>
            <person name="Arendt D."/>
            <person name="Savage R."/>
            <person name="Osoegawa K."/>
            <person name="de Jong P."/>
            <person name="Grimwood J."/>
            <person name="Chapman J.A."/>
            <person name="Shapiro H."/>
            <person name="Aerts A."/>
            <person name="Otillar R.P."/>
            <person name="Terry A.Y."/>
            <person name="Boore J.L."/>
            <person name="Grigoriev I.V."/>
            <person name="Lindberg D.R."/>
            <person name="Seaver E.C."/>
            <person name="Weisblat D.A."/>
            <person name="Putnam N.H."/>
            <person name="Rokhsar D.S."/>
        </authorList>
    </citation>
    <scope>NUCLEOTIDE SEQUENCE</scope>
</reference>
<dbReference type="CTD" id="20213523"/>
<dbReference type="GeneID" id="20213523"/>
<comment type="similarity">
    <text evidence="1">Belongs to the universal ribosomal protein uS14 family.</text>
</comment>
<evidence type="ECO:0000256" key="4">
    <source>
        <dbReference type="ARBA" id="ARBA00083755"/>
    </source>
</evidence>
<dbReference type="Pfam" id="PF00253">
    <property type="entry name" value="Ribosomal_S14"/>
    <property type="match status" value="1"/>
</dbReference>
<dbReference type="PANTHER" id="PTHR19836">
    <property type="entry name" value="30S RIBOSOMAL PROTEIN S14"/>
    <property type="match status" value="1"/>
</dbReference>
<keyword evidence="7" id="KW-1185">Reference proteome</keyword>
<dbReference type="GO" id="GO:0003735">
    <property type="term" value="F:structural constituent of ribosome"/>
    <property type="evidence" value="ECO:0000318"/>
    <property type="project" value="GO_Central"/>
</dbReference>
<evidence type="ECO:0000313" key="6">
    <source>
        <dbReference type="EnsemblMetazoa" id="HelroP63562"/>
    </source>
</evidence>
<dbReference type="FunFam" id="1.10.287.1480:FF:000001">
    <property type="entry name" value="30S ribosomal protein S14"/>
    <property type="match status" value="1"/>
</dbReference>
<dbReference type="FunCoup" id="T1FXH5">
    <property type="interactions" value="522"/>
</dbReference>
<sequence>QVRTRYINWAMRRDVKRRALATEYAPLRMRLVALKRAKMLPEEIRSHASQELTILPRDSCPNRTVNRCVLTSRPRGVVQTHRLSRIMWRLLADYNKLSGVIRAKW</sequence>
<dbReference type="OrthoDB" id="413436at2759"/>
<dbReference type="PANTHER" id="PTHR19836:SF19">
    <property type="entry name" value="SMALL RIBOSOMAL SUBUNIT PROTEIN US14M"/>
    <property type="match status" value="1"/>
</dbReference>
<keyword evidence="3" id="KW-0687">Ribonucleoprotein</keyword>
<dbReference type="GO" id="GO:0006412">
    <property type="term" value="P:translation"/>
    <property type="evidence" value="ECO:0000318"/>
    <property type="project" value="GO_Central"/>
</dbReference>
<dbReference type="Gene3D" id="1.10.287.1480">
    <property type="match status" value="1"/>
</dbReference>
<evidence type="ECO:0000313" key="5">
    <source>
        <dbReference type="EMBL" id="ESO12566.1"/>
    </source>
</evidence>
<dbReference type="EMBL" id="AMQM01000196">
    <property type="status" value="NOT_ANNOTATED_CDS"/>
    <property type="molecule type" value="Genomic_DNA"/>
</dbReference>
<dbReference type="HOGENOM" id="CLU_139869_1_0_1"/>
<dbReference type="SUPFAM" id="SSF57716">
    <property type="entry name" value="Glucocorticoid receptor-like (DNA-binding domain)"/>
    <property type="match status" value="1"/>
</dbReference>
<protein>
    <recommendedName>
        <fullName evidence="4">28S ribosomal protein S14, mitochondrial</fullName>
    </recommendedName>
</protein>
<reference evidence="6" key="3">
    <citation type="submission" date="2015-06" db="UniProtKB">
        <authorList>
            <consortium name="EnsemblMetazoa"/>
        </authorList>
    </citation>
    <scope>IDENTIFICATION</scope>
</reference>
<dbReference type="EnsemblMetazoa" id="HelroT63562">
    <property type="protein sequence ID" value="HelroP63562"/>
    <property type="gene ID" value="HelroG63562"/>
</dbReference>
<name>T1FXH5_HELRO</name>
<dbReference type="GO" id="GO:0005763">
    <property type="term" value="C:mitochondrial small ribosomal subunit"/>
    <property type="evidence" value="ECO:0000318"/>
    <property type="project" value="GO_Central"/>
</dbReference>